<sequence>MSGEKNLEKILKNLNPVLNDGRYVYCCVKSTENIPFAAILFLFKETEGITVILKKEDADQLNLEYSYIAAWITFNVHSSLEAVGMTAAFSAILGQENISCNVVAGYYHDHIFIDQKDAQKAMKALSHFQSN</sequence>
<dbReference type="SUPFAM" id="SSF55021">
    <property type="entry name" value="ACT-like"/>
    <property type="match status" value="2"/>
</dbReference>
<feature type="domain" description="CASTOR ACT" evidence="2">
    <location>
        <begin position="70"/>
        <end position="126"/>
    </location>
</feature>
<dbReference type="Pfam" id="PF13840">
    <property type="entry name" value="ACT_7"/>
    <property type="match status" value="1"/>
</dbReference>
<accession>A0ABR9TRC9</accession>
<evidence type="ECO:0000313" key="4">
    <source>
        <dbReference type="Proteomes" id="UP000640614"/>
    </source>
</evidence>
<dbReference type="Pfam" id="PF10000">
    <property type="entry name" value="ACT_3"/>
    <property type="match status" value="1"/>
</dbReference>
<dbReference type="InterPro" id="IPR027795">
    <property type="entry name" value="CASTOR_ACT_dom"/>
</dbReference>
<dbReference type="PANTHER" id="PTHR39199">
    <property type="entry name" value="BLR5128 PROTEIN"/>
    <property type="match status" value="1"/>
</dbReference>
<evidence type="ECO:0000259" key="2">
    <source>
        <dbReference type="Pfam" id="PF13840"/>
    </source>
</evidence>
<comment type="caution">
    <text evidence="3">The sequence shown here is derived from an EMBL/GenBank/DDBJ whole genome shotgun (WGS) entry which is preliminary data.</text>
</comment>
<dbReference type="InterPro" id="IPR045865">
    <property type="entry name" value="ACT-like_dom_sf"/>
</dbReference>
<dbReference type="InterPro" id="IPR018717">
    <property type="entry name" value="DUF2241"/>
</dbReference>
<dbReference type="Proteomes" id="UP000640614">
    <property type="component" value="Unassembled WGS sequence"/>
</dbReference>
<keyword evidence="4" id="KW-1185">Reference proteome</keyword>
<evidence type="ECO:0000259" key="1">
    <source>
        <dbReference type="Pfam" id="PF10000"/>
    </source>
</evidence>
<evidence type="ECO:0000313" key="3">
    <source>
        <dbReference type="EMBL" id="MBE8727937.1"/>
    </source>
</evidence>
<reference evidence="3 4" key="1">
    <citation type="submission" date="2018-07" db="EMBL/GenBank/DDBJ databases">
        <title>Genome assembly of strain KB82.</title>
        <authorList>
            <person name="Kukolya J."/>
            <person name="Horvath B."/>
            <person name="Nagy I."/>
            <person name="Toth A."/>
        </authorList>
    </citation>
    <scope>NUCLEOTIDE SEQUENCE [LARGE SCALE GENOMIC DNA]</scope>
    <source>
        <strain evidence="3 4">Kb82</strain>
    </source>
</reference>
<organism evidence="3 4">
    <name type="scientific">Flavobacterium hungaricum</name>
    <dbReference type="NCBI Taxonomy" id="2082725"/>
    <lineage>
        <taxon>Bacteria</taxon>
        <taxon>Pseudomonadati</taxon>
        <taxon>Bacteroidota</taxon>
        <taxon>Flavobacteriia</taxon>
        <taxon>Flavobacteriales</taxon>
        <taxon>Flavobacteriaceae</taxon>
        <taxon>Flavobacterium</taxon>
    </lineage>
</organism>
<dbReference type="PANTHER" id="PTHR39199:SF1">
    <property type="entry name" value="BLR5128 PROTEIN"/>
    <property type="match status" value="1"/>
</dbReference>
<proteinExistence type="predicted"/>
<dbReference type="RefSeq" id="WP_194141060.1">
    <property type="nucleotide sequence ID" value="NZ_PRDM01000006.1"/>
</dbReference>
<gene>
    <name evidence="3" type="ORF">C4F50_23725</name>
</gene>
<dbReference type="EMBL" id="PRDM01000006">
    <property type="protein sequence ID" value="MBE8727937.1"/>
    <property type="molecule type" value="Genomic_DNA"/>
</dbReference>
<dbReference type="Gene3D" id="3.30.2130.10">
    <property type="entry name" value="VC0802-like"/>
    <property type="match status" value="1"/>
</dbReference>
<protein>
    <submittedName>
        <fullName evidence="3">ACT domain-containing protein</fullName>
    </submittedName>
</protein>
<feature type="domain" description="DUF2241" evidence="1">
    <location>
        <begin position="2"/>
        <end position="69"/>
    </location>
</feature>
<name>A0ABR9TRC9_9FLAO</name>